<feature type="transmembrane region" description="Helical" evidence="6">
    <location>
        <begin position="278"/>
        <end position="295"/>
    </location>
</feature>
<feature type="transmembrane region" description="Helical" evidence="6">
    <location>
        <begin position="706"/>
        <end position="724"/>
    </location>
</feature>
<keyword evidence="2" id="KW-1003">Cell membrane</keyword>
<dbReference type="Pfam" id="PF02687">
    <property type="entry name" value="FtsX"/>
    <property type="match status" value="2"/>
</dbReference>
<feature type="transmembrane region" description="Helical" evidence="6">
    <location>
        <begin position="414"/>
        <end position="436"/>
    </location>
</feature>
<organism evidence="9 10">
    <name type="scientific">Dysgonomonas gadei ATCC BAA-286</name>
    <dbReference type="NCBI Taxonomy" id="742766"/>
    <lineage>
        <taxon>Bacteria</taxon>
        <taxon>Pseudomonadati</taxon>
        <taxon>Bacteroidota</taxon>
        <taxon>Bacteroidia</taxon>
        <taxon>Bacteroidales</taxon>
        <taxon>Dysgonomonadaceae</taxon>
        <taxon>Dysgonomonas</taxon>
    </lineage>
</organism>
<keyword evidence="4 6" id="KW-1133">Transmembrane helix</keyword>
<evidence type="ECO:0000313" key="9">
    <source>
        <dbReference type="EMBL" id="EGK03156.1"/>
    </source>
</evidence>
<dbReference type="InterPro" id="IPR050250">
    <property type="entry name" value="Macrolide_Exporter_MacB"/>
</dbReference>
<dbReference type="EMBL" id="ADLV01000013">
    <property type="protein sequence ID" value="EGK03156.1"/>
    <property type="molecule type" value="Genomic_DNA"/>
</dbReference>
<feature type="transmembrane region" description="Helical" evidence="6">
    <location>
        <begin position="740"/>
        <end position="762"/>
    </location>
</feature>
<dbReference type="Pfam" id="PF12704">
    <property type="entry name" value="MacB_PCD"/>
    <property type="match status" value="1"/>
</dbReference>
<feature type="transmembrane region" description="Helical" evidence="6">
    <location>
        <begin position="331"/>
        <end position="351"/>
    </location>
</feature>
<protein>
    <recommendedName>
        <fullName evidence="11">ABC3 transporter permease protein domain-containing protein</fullName>
    </recommendedName>
</protein>
<dbReference type="Proteomes" id="UP000004913">
    <property type="component" value="Unassembled WGS sequence"/>
</dbReference>
<accession>F5IUF9</accession>
<dbReference type="PANTHER" id="PTHR30572:SF18">
    <property type="entry name" value="ABC-TYPE MACROLIDE FAMILY EXPORT SYSTEM PERMEASE COMPONENT 2"/>
    <property type="match status" value="1"/>
</dbReference>
<keyword evidence="3 6" id="KW-0812">Transmembrane</keyword>
<evidence type="ECO:0000259" key="7">
    <source>
        <dbReference type="Pfam" id="PF02687"/>
    </source>
</evidence>
<keyword evidence="10" id="KW-1185">Reference proteome</keyword>
<feature type="domain" description="MacB-like periplasmic core" evidence="8">
    <location>
        <begin position="20"/>
        <end position="192"/>
    </location>
</feature>
<keyword evidence="5 6" id="KW-0472">Membrane</keyword>
<evidence type="ECO:0000313" key="10">
    <source>
        <dbReference type="Proteomes" id="UP000004913"/>
    </source>
</evidence>
<dbReference type="GO" id="GO:0005886">
    <property type="term" value="C:plasma membrane"/>
    <property type="evidence" value="ECO:0007669"/>
    <property type="project" value="UniProtKB-SubCell"/>
</dbReference>
<dbReference type="RefSeq" id="WP_006798241.1">
    <property type="nucleotide sequence ID" value="NZ_GL891979.1"/>
</dbReference>
<dbReference type="PANTHER" id="PTHR30572">
    <property type="entry name" value="MEMBRANE COMPONENT OF TRANSPORTER-RELATED"/>
    <property type="match status" value="1"/>
</dbReference>
<dbReference type="OrthoDB" id="973976at2"/>
<feature type="transmembrane region" description="Helical" evidence="6">
    <location>
        <begin position="653"/>
        <end position="677"/>
    </location>
</feature>
<sequence>MILKNLKTYFKFLSKNKFYTFVSIFGFSVSLMFVILLSLYTRQELSVDNFHKKKDRIFLMSHNYEANFGNTVAPFVKDKCPEVEAFCRMHSRSVFVGDKGTEKLISEAIFADSTFFNIFSFRLIEGNPSQVLVTQRSVVVTQDYAHKLFDKENPMGKTLNIDNREHTITGIMENIPLNSQFPQCDFVASYSSITNYWSDEILTTSNNFGFTTYFLEKEGADLQSKIPLLLQLFKEEFWFYKNGFTDKLEFIPLEDVYFTVKSSWGLAIKTNSKDLIKVYGAIAILILIIATLNYINMTVAQAGFRGKEAAIKKLLGGSRGGIMVQLLKESLLMTVVTFCLGLVLALISEPFFNEVLTTKLEMVKQLTVSTIFAGILFILFISLVSGLMPALIISKFNPLEIVKGTFTRKIKSSYSKGLIIFQYIVAIALLICSFFIKQQSDFLGNYDLGYQHDNVFSMYVDLDTVQTAGFRSKLLSIPGVDKVSFSCGNPMDRGNNYSFEKDGEQYSTQEILADDDFFDVYGICFTPSDVPFTEKSLLVNNNLFNSPLANKGDMTIELGHNSERLPITGILSDFHIGSLHEDRRYLRIRKKTNGMRPWGVSVRIDGAADIFVVSDKIQKEYIAYTGGEHARYPQFADSIIQDWYKKEQNLSKILSAFTLLTILISVMGVFAMSLYMIKQKEKEIGVRKVSGATGGQVLWMLNKESLIRVLIAFVIACPIAYYMIGEWLNDFSYRISLNEWTFAVAGSIIAILTLISVSYMTWRAAQANPVDSLKNE</sequence>
<dbReference type="InterPro" id="IPR025857">
    <property type="entry name" value="MacB_PCD"/>
</dbReference>
<evidence type="ECO:0000256" key="6">
    <source>
        <dbReference type="SAM" id="Phobius"/>
    </source>
</evidence>
<evidence type="ECO:0000256" key="4">
    <source>
        <dbReference type="ARBA" id="ARBA00022989"/>
    </source>
</evidence>
<dbReference type="HOGENOM" id="CLU_008713_1_0_10"/>
<proteinExistence type="predicted"/>
<feature type="domain" description="ABC3 transporter permease C-terminal" evidence="7">
    <location>
        <begin position="656"/>
        <end position="769"/>
    </location>
</feature>
<evidence type="ECO:0000256" key="2">
    <source>
        <dbReference type="ARBA" id="ARBA00022475"/>
    </source>
</evidence>
<evidence type="ECO:0000256" key="1">
    <source>
        <dbReference type="ARBA" id="ARBA00004651"/>
    </source>
</evidence>
<dbReference type="InterPro" id="IPR003838">
    <property type="entry name" value="ABC3_permease_C"/>
</dbReference>
<dbReference type="GO" id="GO:0022857">
    <property type="term" value="F:transmembrane transporter activity"/>
    <property type="evidence" value="ECO:0007669"/>
    <property type="project" value="TreeGrafter"/>
</dbReference>
<name>F5IUF9_9BACT</name>
<evidence type="ECO:0000256" key="3">
    <source>
        <dbReference type="ARBA" id="ARBA00022692"/>
    </source>
</evidence>
<feature type="transmembrane region" description="Helical" evidence="6">
    <location>
        <begin position="371"/>
        <end position="393"/>
    </location>
</feature>
<evidence type="ECO:0000256" key="5">
    <source>
        <dbReference type="ARBA" id="ARBA00023136"/>
    </source>
</evidence>
<gene>
    <name evidence="9" type="ORF">HMPREF9455_00726</name>
</gene>
<comment type="subcellular location">
    <subcellularLocation>
        <location evidence="1">Cell membrane</location>
        <topology evidence="1">Multi-pass membrane protein</topology>
    </subcellularLocation>
</comment>
<evidence type="ECO:0000259" key="8">
    <source>
        <dbReference type="Pfam" id="PF12704"/>
    </source>
</evidence>
<dbReference type="eggNOG" id="COG0577">
    <property type="taxonomic scope" value="Bacteria"/>
</dbReference>
<comment type="caution">
    <text evidence="9">The sequence shown here is derived from an EMBL/GenBank/DDBJ whole genome shotgun (WGS) entry which is preliminary data.</text>
</comment>
<feature type="domain" description="ABC3 transporter permease C-terminal" evidence="7">
    <location>
        <begin position="281"/>
        <end position="398"/>
    </location>
</feature>
<reference evidence="9 10" key="1">
    <citation type="submission" date="2011-04" db="EMBL/GenBank/DDBJ databases">
        <title>The Genome Sequence of Dysgonomonas gadei ATCC BAA-286.</title>
        <authorList>
            <consortium name="The Broad Institute Genome Sequencing Platform"/>
            <person name="Earl A."/>
            <person name="Ward D."/>
            <person name="Feldgarden M."/>
            <person name="Gevers D."/>
            <person name="Pudlo N."/>
            <person name="Martens E."/>
            <person name="Allen-Vercoe E."/>
            <person name="Young S.K."/>
            <person name="Zeng Q."/>
            <person name="Gargeya S."/>
            <person name="Fitzgerald M."/>
            <person name="Haas B."/>
            <person name="Abouelleil A."/>
            <person name="Alvarado L."/>
            <person name="Arachchi H.M."/>
            <person name="Berlin A."/>
            <person name="Brown A."/>
            <person name="Chapman S.B."/>
            <person name="Chen Z."/>
            <person name="Dunbar C."/>
            <person name="Freedman E."/>
            <person name="Gearin G."/>
            <person name="Gellesch M."/>
            <person name="Goldberg J."/>
            <person name="Griggs A."/>
            <person name="Gujja S."/>
            <person name="Heiman D."/>
            <person name="Howarth C."/>
            <person name="Larson L."/>
            <person name="Lui A."/>
            <person name="MacDonald P.J.P."/>
            <person name="Mehta T."/>
            <person name="Montmayeur A."/>
            <person name="Murphy C."/>
            <person name="Neiman D."/>
            <person name="Pearson M."/>
            <person name="Priest M."/>
            <person name="Roberts A."/>
            <person name="Saif S."/>
            <person name="Shea T."/>
            <person name="Shenoy N."/>
            <person name="Sisk P."/>
            <person name="Stolte C."/>
            <person name="Sykes S."/>
            <person name="Yandava C."/>
            <person name="Wortman J."/>
            <person name="Nusbaum C."/>
            <person name="Birren B."/>
        </authorList>
    </citation>
    <scope>NUCLEOTIDE SEQUENCE [LARGE SCALE GENOMIC DNA]</scope>
    <source>
        <strain evidence="9 10">ATCC BAA-286</strain>
    </source>
</reference>
<evidence type="ECO:0008006" key="11">
    <source>
        <dbReference type="Google" id="ProtNLM"/>
    </source>
</evidence>
<dbReference type="AlphaFoldDB" id="F5IUF9"/>
<dbReference type="STRING" id="742766.HMPREF9455_00726"/>
<feature type="transmembrane region" description="Helical" evidence="6">
    <location>
        <begin position="21"/>
        <end position="40"/>
    </location>
</feature>